<keyword evidence="1" id="KW-0812">Transmembrane</keyword>
<dbReference type="Gene3D" id="1.25.10.10">
    <property type="entry name" value="Leucine-rich Repeat Variant"/>
    <property type="match status" value="1"/>
</dbReference>
<evidence type="ECO:0000313" key="3">
    <source>
        <dbReference type="EMBL" id="MEL5992776.1"/>
    </source>
</evidence>
<dbReference type="InterPro" id="IPR018490">
    <property type="entry name" value="cNMP-bd_dom_sf"/>
</dbReference>
<name>A0ABU9LQ07_9BACT</name>
<feature type="transmembrane region" description="Helical" evidence="1">
    <location>
        <begin position="418"/>
        <end position="436"/>
    </location>
</feature>
<keyword evidence="4" id="KW-1185">Reference proteome</keyword>
<dbReference type="PROSITE" id="PS00889">
    <property type="entry name" value="CNMP_BINDING_2"/>
    <property type="match status" value="1"/>
</dbReference>
<feature type="transmembrane region" description="Helical" evidence="1">
    <location>
        <begin position="101"/>
        <end position="132"/>
    </location>
</feature>
<dbReference type="InterPro" id="IPR000595">
    <property type="entry name" value="cNMP-bd_dom"/>
</dbReference>
<feature type="domain" description="Cyclic nucleotide-binding" evidence="2">
    <location>
        <begin position="994"/>
        <end position="1109"/>
    </location>
</feature>
<dbReference type="InterPro" id="IPR011989">
    <property type="entry name" value="ARM-like"/>
</dbReference>
<evidence type="ECO:0000259" key="2">
    <source>
        <dbReference type="PROSITE" id="PS50042"/>
    </source>
</evidence>
<dbReference type="EMBL" id="JBCEVZ010000001">
    <property type="protein sequence ID" value="MEL5992776.1"/>
    <property type="molecule type" value="Genomic_DNA"/>
</dbReference>
<feature type="transmembrane region" description="Helical" evidence="1">
    <location>
        <begin position="191"/>
        <end position="209"/>
    </location>
</feature>
<protein>
    <submittedName>
        <fullName evidence="3">Cyclic nucleotide-binding domain-containing protein</fullName>
    </submittedName>
</protein>
<keyword evidence="1" id="KW-1133">Transmembrane helix</keyword>
<accession>A0ABU9LQ07</accession>
<dbReference type="SUPFAM" id="SSF48371">
    <property type="entry name" value="ARM repeat"/>
    <property type="match status" value="1"/>
</dbReference>
<dbReference type="Gene3D" id="2.60.120.10">
    <property type="entry name" value="Jelly Rolls"/>
    <property type="match status" value="1"/>
</dbReference>
<evidence type="ECO:0000313" key="4">
    <source>
        <dbReference type="Proteomes" id="UP001479606"/>
    </source>
</evidence>
<dbReference type="InterPro" id="IPR016024">
    <property type="entry name" value="ARM-type_fold"/>
</dbReference>
<evidence type="ECO:0000256" key="1">
    <source>
        <dbReference type="SAM" id="Phobius"/>
    </source>
</evidence>
<reference evidence="3 4" key="1">
    <citation type="journal article" date="2018" name="Arch. Microbiol.">
        <title>Hymenobacter segetis sp. nov., isolated from soil.</title>
        <authorList>
            <person name="Ten L.N."/>
            <person name="Lim S.J."/>
            <person name="Kim B.O."/>
            <person name="Kang I.K."/>
            <person name="Jung H.Y."/>
        </authorList>
    </citation>
    <scope>NUCLEOTIDE SEQUENCE [LARGE SCALE GENOMIC DNA]</scope>
    <source>
        <strain evidence="3 4">S7-3-11</strain>
    </source>
</reference>
<feature type="transmembrane region" description="Helical" evidence="1">
    <location>
        <begin position="164"/>
        <end position="185"/>
    </location>
</feature>
<dbReference type="RefSeq" id="WP_342295334.1">
    <property type="nucleotide sequence ID" value="NZ_JBCEVZ010000001.1"/>
</dbReference>
<gene>
    <name evidence="3" type="ORF">AAFH49_01055</name>
</gene>
<feature type="transmembrane region" description="Helical" evidence="1">
    <location>
        <begin position="281"/>
        <end position="303"/>
    </location>
</feature>
<dbReference type="InterPro" id="IPR018488">
    <property type="entry name" value="cNMP-bd_CS"/>
</dbReference>
<sequence length="1122" mass="121757">MYLWLRPCRLARLPFRMISATSLQRLFGIKASETRTVGLFLLHNFLLGIGSVLVYVAANVLLLEHNPEHSLPLGYIVGALAMMAVGKVYTHFEHHYLLKKLAVRVLLAVVALVGVLGVLVAVGHSVAAAVAIMAGYRVIYLLTNLEFWGISAVVFDVRQSKRLFSIISSGDMPAKALGAVLAALIHGDAQLPVLLGVSFVAYLGALFTLRATLSSHVVEATARPVRAVARPQKKLVQQLFGGSQLVLAMCLSLVTIAGVITAVEYMFFLNVKHKFHESEDVMQSVGWLLAATYLAATFFKLLVSRQALERYGVQWSLRLLPVVALVALAVFGGYKVASGYSQTGQLAFYCGLYLLLEVLRRTVFDPVFLVLFQPLAPPQRLAAHTLAKGFYEPAGMALTGVLFFALRSSGLLDGSLPFFWMGALLILSLLFLRRTYLNYLAELKEGLGRRFAETADLALPDAARHVVLAHLLSPHPTEVLNAVAWLRKHEPQALPEHAPRLLEHPDERVRLALLATPEAHPLPVEALQALALRDPAATVREAAAHQLAAAIPDAPAVAALLAGDDLAARQGAIRGSLETEPQHQAAQHSLYLLLPTTGHNPAPTAELAALTLLPLFPVEIQNELIERHLASAEPGVAEAALRAIGTVGHLELAHHLLAALGDKHRWQAAADSLVALGPAVVPLVREALLRDAEPAHPQRLASVLERLDNRASRAALVELAKHPHLFSRGVALRALRRFPARKADRPVFEQLLREEFTLAAQLLHGLVTTGGTDFTAAIDYELTLLHQRVFGLLAQLFDAELVATAQRNVAHAARERQANALEILDNLIPRPIYQGLQALLDDSPVAEKARLFTSLTAHSAPARPHPMVAMGAASAAGSAVAPPPHLVAELPLTTEALPTLLLRRGHVAFTSWTLSVALRHWQPTEPDALALLRPYFTSPYLLLRDSAQLAAAALAAHRGQPLSALNLPAMSHSHAAESKISALERVVVLKSTALFATTPENVLSSIVPIMKEVTFREGEEIFAKGDIGTSLFIVHDGQVGVFNGPQQLATFGPGDFFGELALLDAEPRSATAAALSEVLAFRIDQEDFYDVMEERGEVLRNILRMLCQRIRTQNEKMRELAG</sequence>
<dbReference type="PRINTS" id="PR00103">
    <property type="entry name" value="CAMPKINASE"/>
</dbReference>
<feature type="transmembrane region" description="Helical" evidence="1">
    <location>
        <begin position="315"/>
        <end position="334"/>
    </location>
</feature>
<dbReference type="PROSITE" id="PS50042">
    <property type="entry name" value="CNMP_BINDING_3"/>
    <property type="match status" value="1"/>
</dbReference>
<proteinExistence type="predicted"/>
<feature type="transmembrane region" description="Helical" evidence="1">
    <location>
        <begin position="138"/>
        <end position="157"/>
    </location>
</feature>
<feature type="transmembrane region" description="Helical" evidence="1">
    <location>
        <begin position="245"/>
        <end position="269"/>
    </location>
</feature>
<comment type="caution">
    <text evidence="3">The sequence shown here is derived from an EMBL/GenBank/DDBJ whole genome shotgun (WGS) entry which is preliminary data.</text>
</comment>
<dbReference type="InterPro" id="IPR014710">
    <property type="entry name" value="RmlC-like_jellyroll"/>
</dbReference>
<dbReference type="PANTHER" id="PTHR23011">
    <property type="entry name" value="CYCLIC NUCLEOTIDE-BINDING DOMAIN CONTAINING PROTEIN"/>
    <property type="match status" value="1"/>
</dbReference>
<dbReference type="SMART" id="SM00100">
    <property type="entry name" value="cNMP"/>
    <property type="match status" value="1"/>
</dbReference>
<dbReference type="SUPFAM" id="SSF51206">
    <property type="entry name" value="cAMP-binding domain-like"/>
    <property type="match status" value="1"/>
</dbReference>
<dbReference type="Pfam" id="PF00027">
    <property type="entry name" value="cNMP_binding"/>
    <property type="match status" value="1"/>
</dbReference>
<keyword evidence="1" id="KW-0472">Membrane</keyword>
<dbReference type="PANTHER" id="PTHR23011:SF28">
    <property type="entry name" value="CYCLIC NUCLEOTIDE-BINDING DOMAIN CONTAINING PROTEIN"/>
    <property type="match status" value="1"/>
</dbReference>
<dbReference type="CDD" id="cd00038">
    <property type="entry name" value="CAP_ED"/>
    <property type="match status" value="1"/>
</dbReference>
<dbReference type="SUPFAM" id="SSF103473">
    <property type="entry name" value="MFS general substrate transporter"/>
    <property type="match status" value="1"/>
</dbReference>
<dbReference type="Proteomes" id="UP001479606">
    <property type="component" value="Unassembled WGS sequence"/>
</dbReference>
<organism evidence="3 4">
    <name type="scientific">Hymenobacter segetis</name>
    <dbReference type="NCBI Taxonomy" id="2025509"/>
    <lineage>
        <taxon>Bacteria</taxon>
        <taxon>Pseudomonadati</taxon>
        <taxon>Bacteroidota</taxon>
        <taxon>Cytophagia</taxon>
        <taxon>Cytophagales</taxon>
        <taxon>Hymenobacteraceae</taxon>
        <taxon>Hymenobacter</taxon>
    </lineage>
</organism>
<feature type="transmembrane region" description="Helical" evidence="1">
    <location>
        <begin position="393"/>
        <end position="412"/>
    </location>
</feature>
<dbReference type="InterPro" id="IPR036259">
    <property type="entry name" value="MFS_trans_sf"/>
</dbReference>
<feature type="transmembrane region" description="Helical" evidence="1">
    <location>
        <begin position="70"/>
        <end position="89"/>
    </location>
</feature>
<feature type="transmembrane region" description="Helical" evidence="1">
    <location>
        <begin position="37"/>
        <end position="58"/>
    </location>
</feature>